<dbReference type="GO" id="GO:0004065">
    <property type="term" value="F:arylsulfatase activity"/>
    <property type="evidence" value="ECO:0007669"/>
    <property type="project" value="TreeGrafter"/>
</dbReference>
<evidence type="ECO:0000313" key="4">
    <source>
        <dbReference type="Proteomes" id="UP000095751"/>
    </source>
</evidence>
<dbReference type="AlphaFoldDB" id="A0A1E7FC94"/>
<dbReference type="SUPFAM" id="SSF53649">
    <property type="entry name" value="Alkaline phosphatase-like"/>
    <property type="match status" value="1"/>
</dbReference>
<name>A0A1E7FC94_9STRA</name>
<dbReference type="InterPro" id="IPR050738">
    <property type="entry name" value="Sulfatase"/>
</dbReference>
<keyword evidence="4" id="KW-1185">Reference proteome</keyword>
<accession>A0A1E7FC94</accession>
<comment type="similarity">
    <text evidence="1">Belongs to the sulfatase family.</text>
</comment>
<evidence type="ECO:0000313" key="3">
    <source>
        <dbReference type="EMBL" id="OEU15769.1"/>
    </source>
</evidence>
<dbReference type="OrthoDB" id="195633at2759"/>
<evidence type="ECO:0000256" key="1">
    <source>
        <dbReference type="ARBA" id="ARBA00008779"/>
    </source>
</evidence>
<dbReference type="Proteomes" id="UP000095751">
    <property type="component" value="Unassembled WGS sequence"/>
</dbReference>
<dbReference type="PANTHER" id="PTHR42693">
    <property type="entry name" value="ARYLSULFATASE FAMILY MEMBER"/>
    <property type="match status" value="1"/>
</dbReference>
<dbReference type="InterPro" id="IPR000917">
    <property type="entry name" value="Sulfatase_N"/>
</dbReference>
<dbReference type="InterPro" id="IPR017850">
    <property type="entry name" value="Alkaline_phosphatase_core_sf"/>
</dbReference>
<feature type="domain" description="Sulfatase N-terminal" evidence="2">
    <location>
        <begin position="9"/>
        <end position="304"/>
    </location>
</feature>
<dbReference type="KEGG" id="fcy:FRACYDRAFT_240465"/>
<evidence type="ECO:0000259" key="2">
    <source>
        <dbReference type="Pfam" id="PF00884"/>
    </source>
</evidence>
<gene>
    <name evidence="3" type="primary">ARSB2_1</name>
    <name evidence="3" type="ORF">FRACYDRAFT_240465</name>
</gene>
<sequence length="311" mass="34530">MNTTTALPSFLIMLADDIGWSDFSYNNGTALTPNIDAWSKAQGSVLLQDFHSGGTTCSPTRATVLTGRHHFRDCVDYVYGCSDMRSCPKLDFEFAPSNTFTVGDAVRSSAYPDDYDSVGGAYFAGKWHLGSFFNDSNIYGGVPSSPITHGFTKMNATVGVAPTATANCQCKAEWMDSCDFGHYNQSNHCFPKGECCFNYWWDDPLAPHGVTNLTWPTPPDDSLYLADAFSRYLAERSAQKKPFLAREACARGETCRTPSNGKAPYTDEELDYYACLVELDNAVGIILKALKTHGYYDNTMVRFHSIQYQRY</sequence>
<dbReference type="Pfam" id="PF00884">
    <property type="entry name" value="Sulfatase"/>
    <property type="match status" value="1"/>
</dbReference>
<dbReference type="EMBL" id="KV784359">
    <property type="protein sequence ID" value="OEU15769.1"/>
    <property type="molecule type" value="Genomic_DNA"/>
</dbReference>
<protein>
    <submittedName>
        <fullName evidence="3">Putative N-acetylgalactosamine-4-sulfatase</fullName>
    </submittedName>
</protein>
<dbReference type="InParanoid" id="A0A1E7FC94"/>
<dbReference type="Gene3D" id="3.40.720.10">
    <property type="entry name" value="Alkaline Phosphatase, subunit A"/>
    <property type="match status" value="1"/>
</dbReference>
<dbReference type="PANTHER" id="PTHR42693:SF33">
    <property type="entry name" value="ARYLSULFATASE"/>
    <property type="match status" value="1"/>
</dbReference>
<proteinExistence type="inferred from homology"/>
<reference evidence="3 4" key="1">
    <citation type="submission" date="2016-09" db="EMBL/GenBank/DDBJ databases">
        <title>Extensive genetic diversity and differential bi-allelic expression allows diatom success in the polar Southern Ocean.</title>
        <authorList>
            <consortium name="DOE Joint Genome Institute"/>
            <person name="Mock T."/>
            <person name="Otillar R.P."/>
            <person name="Strauss J."/>
            <person name="Dupont C."/>
            <person name="Frickenhaus S."/>
            <person name="Maumus F."/>
            <person name="Mcmullan M."/>
            <person name="Sanges R."/>
            <person name="Schmutz J."/>
            <person name="Toseland A."/>
            <person name="Valas R."/>
            <person name="Veluchamy A."/>
            <person name="Ward B.J."/>
            <person name="Allen A."/>
            <person name="Barry K."/>
            <person name="Falciatore A."/>
            <person name="Ferrante M."/>
            <person name="Fortunato A.E."/>
            <person name="Gloeckner G."/>
            <person name="Gruber A."/>
            <person name="Hipkin R."/>
            <person name="Janech M."/>
            <person name="Kroth P."/>
            <person name="Leese F."/>
            <person name="Lindquist E."/>
            <person name="Lyon B.R."/>
            <person name="Martin J."/>
            <person name="Mayer C."/>
            <person name="Parker M."/>
            <person name="Quesneville H."/>
            <person name="Raymond J."/>
            <person name="Uhlig C."/>
            <person name="Valentin K.U."/>
            <person name="Worden A.Z."/>
            <person name="Armbrust E.V."/>
            <person name="Bowler C."/>
            <person name="Green B."/>
            <person name="Moulton V."/>
            <person name="Van Oosterhout C."/>
            <person name="Grigoriev I."/>
        </authorList>
    </citation>
    <scope>NUCLEOTIDE SEQUENCE [LARGE SCALE GENOMIC DNA]</scope>
    <source>
        <strain evidence="3 4">CCMP1102</strain>
    </source>
</reference>
<organism evidence="3 4">
    <name type="scientific">Fragilariopsis cylindrus CCMP1102</name>
    <dbReference type="NCBI Taxonomy" id="635003"/>
    <lineage>
        <taxon>Eukaryota</taxon>
        <taxon>Sar</taxon>
        <taxon>Stramenopiles</taxon>
        <taxon>Ochrophyta</taxon>
        <taxon>Bacillariophyta</taxon>
        <taxon>Bacillariophyceae</taxon>
        <taxon>Bacillariophycidae</taxon>
        <taxon>Bacillariales</taxon>
        <taxon>Bacillariaceae</taxon>
        <taxon>Fragilariopsis</taxon>
    </lineage>
</organism>